<sequence>MHPILHATISQLPIPSDQARLSEDCKLRNFSSEESSDQEASKTADDRSCPTHAHVTNTAKLTKHNRTCSFWYHRGSCDKMSGNGGGRACPYLHEAVLFPAWLHKKPCGLALCQWRDVAPHKRKPDERGKPTVSPASPISMTIPSPAVSELPQFAGSSKKRKPSSKSHPKSPIAENSWKKFKLARMDDDEGTRYLGHRDDARVINSSAIDYDDAPALEHEQVRDATVASPPNETANAQVRSDDQLHARTKVQYGEASPSKAINETCFFWYHGRCARAEDEKNGFYCPHKHYLSNPPSMVQAPPGYVHKRPCYLAWCPGDGPEKLSKPSDKEDTDESFIIENDESSEDEEYD</sequence>
<organism evidence="2 3">
    <name type="scientific">Pseudocercospora eumusae</name>
    <dbReference type="NCBI Taxonomy" id="321146"/>
    <lineage>
        <taxon>Eukaryota</taxon>
        <taxon>Fungi</taxon>
        <taxon>Dikarya</taxon>
        <taxon>Ascomycota</taxon>
        <taxon>Pezizomycotina</taxon>
        <taxon>Dothideomycetes</taxon>
        <taxon>Dothideomycetidae</taxon>
        <taxon>Mycosphaerellales</taxon>
        <taxon>Mycosphaerellaceae</taxon>
        <taxon>Pseudocercospora</taxon>
    </lineage>
</organism>
<proteinExistence type="predicted"/>
<gene>
    <name evidence="2" type="ORF">AC578_9261</name>
</gene>
<feature type="region of interest" description="Disordered" evidence="1">
    <location>
        <begin position="31"/>
        <end position="50"/>
    </location>
</feature>
<keyword evidence="3" id="KW-1185">Reference proteome</keyword>
<feature type="region of interest" description="Disordered" evidence="1">
    <location>
        <begin position="120"/>
        <end position="178"/>
    </location>
</feature>
<feature type="compositionally biased region" description="Basic and acidic residues" evidence="1">
    <location>
        <begin position="39"/>
        <end position="49"/>
    </location>
</feature>
<feature type="compositionally biased region" description="Basic residues" evidence="1">
    <location>
        <begin position="157"/>
        <end position="168"/>
    </location>
</feature>
<evidence type="ECO:0000313" key="3">
    <source>
        <dbReference type="Proteomes" id="UP000070133"/>
    </source>
</evidence>
<feature type="region of interest" description="Disordered" evidence="1">
    <location>
        <begin position="224"/>
        <end position="244"/>
    </location>
</feature>
<protein>
    <recommendedName>
        <fullName evidence="4">C3H1-type domain-containing protein</fullName>
    </recommendedName>
</protein>
<feature type="compositionally biased region" description="Polar residues" evidence="1">
    <location>
        <begin position="228"/>
        <end position="238"/>
    </location>
</feature>
<dbReference type="AlphaFoldDB" id="A0A139HNH3"/>
<feature type="region of interest" description="Disordered" evidence="1">
    <location>
        <begin position="321"/>
        <end position="350"/>
    </location>
</feature>
<name>A0A139HNH3_9PEZI</name>
<evidence type="ECO:0000256" key="1">
    <source>
        <dbReference type="SAM" id="MobiDB-lite"/>
    </source>
</evidence>
<accession>A0A139HNH3</accession>
<reference evidence="2 3" key="1">
    <citation type="submission" date="2015-07" db="EMBL/GenBank/DDBJ databases">
        <title>Comparative genomics of the Sigatoka disease complex on banana suggests a link between parallel evolutionary changes in Pseudocercospora fijiensis and Pseudocercospora eumusae and increased virulence on the banana host.</title>
        <authorList>
            <person name="Chang T.-C."/>
            <person name="Salvucci A."/>
            <person name="Crous P.W."/>
            <person name="Stergiopoulos I."/>
        </authorList>
    </citation>
    <scope>NUCLEOTIDE SEQUENCE [LARGE SCALE GENOMIC DNA]</scope>
    <source>
        <strain evidence="2 3">CBS 114824</strain>
    </source>
</reference>
<dbReference type="OrthoDB" id="3650949at2759"/>
<feature type="compositionally biased region" description="Basic and acidic residues" evidence="1">
    <location>
        <begin position="120"/>
        <end position="129"/>
    </location>
</feature>
<comment type="caution">
    <text evidence="2">The sequence shown here is derived from an EMBL/GenBank/DDBJ whole genome shotgun (WGS) entry which is preliminary data.</text>
</comment>
<evidence type="ECO:0000313" key="2">
    <source>
        <dbReference type="EMBL" id="KXT04008.1"/>
    </source>
</evidence>
<feature type="compositionally biased region" description="Polar residues" evidence="1">
    <location>
        <begin position="133"/>
        <end position="142"/>
    </location>
</feature>
<dbReference type="Proteomes" id="UP000070133">
    <property type="component" value="Unassembled WGS sequence"/>
</dbReference>
<feature type="compositionally biased region" description="Acidic residues" evidence="1">
    <location>
        <begin position="330"/>
        <end position="350"/>
    </location>
</feature>
<dbReference type="EMBL" id="LFZN01000025">
    <property type="protein sequence ID" value="KXT04008.1"/>
    <property type="molecule type" value="Genomic_DNA"/>
</dbReference>
<evidence type="ECO:0008006" key="4">
    <source>
        <dbReference type="Google" id="ProtNLM"/>
    </source>
</evidence>